<feature type="signal peptide" evidence="2">
    <location>
        <begin position="1"/>
        <end position="22"/>
    </location>
</feature>
<keyword evidence="5" id="KW-1185">Reference proteome</keyword>
<dbReference type="Pfam" id="PF13435">
    <property type="entry name" value="Cytochrome_C554"/>
    <property type="match status" value="1"/>
</dbReference>
<dbReference type="PATRIC" id="fig|999894.6.peg.1482"/>
<keyword evidence="1 2" id="KW-0732">Signal</keyword>
<dbReference type="Pfam" id="PF13447">
    <property type="entry name" value="Multi-haem_cyto"/>
    <property type="match status" value="1"/>
</dbReference>
<sequence>MKLKSFWVWSLALFLLAGKAWANSSISEDTQTCLECHEALTPGIVADWRESLHAQITPEEALKKAPLARRISTSQVPEDKKGVVVGCAECHTLNPDSHQDTFEHNGFRIHVVVTPKDCETCHPKEVKEYEHNLMSKAYRNLKNNPVYHGLVETSLGPQKLEKGRLVYLPSHPLTQADACFSCHGTKVEVKGLTSRDTPMGEMEFPVLSGWPNQGTGRINPDGSEGACTSCHPRHSFSIEIARKPYTCAQCHKGPDVPAYKVYVVSKHGNIFQSQGKQWNFKAVPWKVGEDFKAPTCATCHVSLLVDKDGAVIVERTHQMNDRNAWRLFGLIYAHPHPKESDTTIIKNKAGLSLPTELTGEPVTEFLIDKKEMKRRQTRMKRVCSACHATTWVEGFFTRLHKTIEITNQQTLAATQIVLMAWKEGLAQGLPSSIFDEAIEKMWVEQWLFYANSVRFASAMSGADYGVFANGRWFLNKNLQAMKDWVEFKRRTKKKD</sequence>
<evidence type="ECO:0000313" key="4">
    <source>
        <dbReference type="EMBL" id="OAQ20439.1"/>
    </source>
</evidence>
<dbReference type="SUPFAM" id="SSF48695">
    <property type="entry name" value="Multiheme cytochromes"/>
    <property type="match status" value="1"/>
</dbReference>
<name>A0A179D3Z4_9BACT</name>
<proteinExistence type="predicted"/>
<dbReference type="Gene3D" id="1.10.780.10">
    <property type="entry name" value="Hydroxylamine Oxidoreductase, Chain A, domain 1"/>
    <property type="match status" value="1"/>
</dbReference>
<reference evidence="4 5" key="1">
    <citation type="submission" date="2016-04" db="EMBL/GenBank/DDBJ databases">
        <title>Genome analysis of Thermosulfurimonas dismutans, the first thermophilic sulfur-disproportionating bacterium of the phylum Thermodesulfobacteria.</title>
        <authorList>
            <person name="Mardanov A.V."/>
            <person name="Beletsky A.V."/>
            <person name="Kadnikov V.V."/>
            <person name="Slobodkin A.I."/>
            <person name="Ravin N.V."/>
        </authorList>
    </citation>
    <scope>NUCLEOTIDE SEQUENCE [LARGE SCALE GENOMIC DNA]</scope>
    <source>
        <strain evidence="4 5">S95</strain>
    </source>
</reference>
<comment type="caution">
    <text evidence="4">The sequence shown here is derived from an EMBL/GenBank/DDBJ whole genome shotgun (WGS) entry which is preliminary data.</text>
</comment>
<protein>
    <submittedName>
        <fullName evidence="4">Multi-heme cytochrome</fullName>
    </submittedName>
</protein>
<feature type="chain" id="PRO_5008100221" evidence="2">
    <location>
        <begin position="23"/>
        <end position="495"/>
    </location>
</feature>
<dbReference type="AlphaFoldDB" id="A0A179D3Z4"/>
<dbReference type="Gene3D" id="1.20.850.10">
    <property type="entry name" value="Hydroxylamine Oxidoreductase, Chain A, domain 2"/>
    <property type="match status" value="1"/>
</dbReference>
<dbReference type="STRING" id="999894.TDIS_1483"/>
<dbReference type="OrthoDB" id="9814800at2"/>
<evidence type="ECO:0000256" key="1">
    <source>
        <dbReference type="ARBA" id="ARBA00022729"/>
    </source>
</evidence>
<organism evidence="4 5">
    <name type="scientific">Thermosulfurimonas dismutans</name>
    <dbReference type="NCBI Taxonomy" id="999894"/>
    <lineage>
        <taxon>Bacteria</taxon>
        <taxon>Pseudomonadati</taxon>
        <taxon>Thermodesulfobacteriota</taxon>
        <taxon>Thermodesulfobacteria</taxon>
        <taxon>Thermodesulfobacteriales</taxon>
        <taxon>Thermodesulfobacteriaceae</taxon>
        <taxon>Thermosulfurimonas</taxon>
    </lineage>
</organism>
<dbReference type="RefSeq" id="WP_068670886.1">
    <property type="nucleotide sequence ID" value="NZ_LWLG01000011.1"/>
</dbReference>
<feature type="domain" description="Cytochrome c-552/4" evidence="3">
    <location>
        <begin position="118"/>
        <end position="197"/>
    </location>
</feature>
<dbReference type="Proteomes" id="UP000078390">
    <property type="component" value="Unassembled WGS sequence"/>
</dbReference>
<dbReference type="InterPro" id="IPR051829">
    <property type="entry name" value="Multiheme_Cytochr_ET"/>
</dbReference>
<dbReference type="InterPro" id="IPR036280">
    <property type="entry name" value="Multihaem_cyt_sf"/>
</dbReference>
<dbReference type="InterPro" id="IPR023155">
    <property type="entry name" value="Cyt_c-552/4"/>
</dbReference>
<dbReference type="PANTHER" id="PTHR35038">
    <property type="entry name" value="DISSIMILATORY SULFITE REDUCTASE SIRA"/>
    <property type="match status" value="1"/>
</dbReference>
<accession>A0A179D3Z4</accession>
<dbReference type="EMBL" id="LWLG01000011">
    <property type="protein sequence ID" value="OAQ20439.1"/>
    <property type="molecule type" value="Genomic_DNA"/>
</dbReference>
<evidence type="ECO:0000256" key="2">
    <source>
        <dbReference type="SAM" id="SignalP"/>
    </source>
</evidence>
<gene>
    <name evidence="4" type="ORF">TDIS_1483</name>
</gene>
<evidence type="ECO:0000259" key="3">
    <source>
        <dbReference type="Pfam" id="PF13435"/>
    </source>
</evidence>
<evidence type="ECO:0000313" key="5">
    <source>
        <dbReference type="Proteomes" id="UP000078390"/>
    </source>
</evidence>